<dbReference type="SUPFAM" id="SSF52172">
    <property type="entry name" value="CheY-like"/>
    <property type="match status" value="1"/>
</dbReference>
<dbReference type="EMBL" id="CAJVAX010000001">
    <property type="protein sequence ID" value="CAG7602127.1"/>
    <property type="molecule type" value="Genomic_DNA"/>
</dbReference>
<dbReference type="GO" id="GO:0006355">
    <property type="term" value="P:regulation of DNA-templated transcription"/>
    <property type="evidence" value="ECO:0007669"/>
    <property type="project" value="InterPro"/>
</dbReference>
<organism evidence="9 10">
    <name type="scientific">Actinacidiphila bryophytorum</name>
    <dbReference type="NCBI Taxonomy" id="1436133"/>
    <lineage>
        <taxon>Bacteria</taxon>
        <taxon>Bacillati</taxon>
        <taxon>Actinomycetota</taxon>
        <taxon>Actinomycetes</taxon>
        <taxon>Kitasatosporales</taxon>
        <taxon>Streptomycetaceae</taxon>
        <taxon>Actinacidiphila</taxon>
    </lineage>
</organism>
<dbReference type="Proteomes" id="UP001153328">
    <property type="component" value="Unassembled WGS sequence"/>
</dbReference>
<dbReference type="Gene3D" id="1.10.10.10">
    <property type="entry name" value="Winged helix-like DNA-binding domain superfamily/Winged helix DNA-binding domain"/>
    <property type="match status" value="1"/>
</dbReference>
<feature type="modified residue" description="4-aspartylphosphate" evidence="5">
    <location>
        <position position="71"/>
    </location>
</feature>
<dbReference type="InterPro" id="IPR016032">
    <property type="entry name" value="Sig_transdc_resp-reg_C-effctor"/>
</dbReference>
<keyword evidence="1 5" id="KW-0597">Phosphoprotein</keyword>
<feature type="domain" description="OmpR/PhoB-type" evidence="8">
    <location>
        <begin position="145"/>
        <end position="240"/>
    </location>
</feature>
<keyword evidence="2" id="KW-0805">Transcription regulation</keyword>
<keyword evidence="4" id="KW-0804">Transcription</keyword>
<dbReference type="InterPro" id="IPR001867">
    <property type="entry name" value="OmpR/PhoB-type_DNA-bd"/>
</dbReference>
<feature type="domain" description="Response regulatory" evidence="7">
    <location>
        <begin position="24"/>
        <end position="135"/>
    </location>
</feature>
<dbReference type="GO" id="GO:0000156">
    <property type="term" value="F:phosphorelay response regulator activity"/>
    <property type="evidence" value="ECO:0007669"/>
    <property type="project" value="TreeGrafter"/>
</dbReference>
<feature type="DNA-binding region" description="OmpR/PhoB-type" evidence="6">
    <location>
        <begin position="145"/>
        <end position="240"/>
    </location>
</feature>
<accession>A0A9W4E242</accession>
<dbReference type="InterPro" id="IPR001789">
    <property type="entry name" value="Sig_transdc_resp-reg_receiver"/>
</dbReference>
<dbReference type="RefSeq" id="WP_205044394.1">
    <property type="nucleotide sequence ID" value="NZ_CAJVAX010000001.1"/>
</dbReference>
<proteinExistence type="predicted"/>
<dbReference type="SMART" id="SM00448">
    <property type="entry name" value="REC"/>
    <property type="match status" value="1"/>
</dbReference>
<comment type="caution">
    <text evidence="9">The sequence shown here is derived from an EMBL/GenBank/DDBJ whole genome shotgun (WGS) entry which is preliminary data.</text>
</comment>
<sequence length="241" mass="26320">MTTQVAPALGPADAPDGRHRATLRLLVVESDARASDALLRGLIRQGYAAHAVSSGAEALRAHFDADMVLLDLDLPDLDGLEVCRRIRAAANTPVIAVTARDSEFDRVLGLQAGSDDYIVKPYGFRELLARIEAVMRRVRPQPLPVQTIEHGPLHIEPAARRATLAGEPLDLTRKEFDLLVLLATKMHSVVSRQQIMAQVWEDPCSPHGRTVDTHVSTLRSKLGSNSWIVTVRGVGFRLGHA</sequence>
<gene>
    <name evidence="9" type="primary">regX</name>
    <name evidence="9" type="ORF">SBRY_10498</name>
</gene>
<evidence type="ECO:0000259" key="8">
    <source>
        <dbReference type="PROSITE" id="PS51755"/>
    </source>
</evidence>
<evidence type="ECO:0000313" key="9">
    <source>
        <dbReference type="EMBL" id="CAG7602127.1"/>
    </source>
</evidence>
<dbReference type="SMART" id="SM00862">
    <property type="entry name" value="Trans_reg_C"/>
    <property type="match status" value="1"/>
</dbReference>
<protein>
    <submittedName>
        <fullName evidence="9">Sensory transduction protein RegX3</fullName>
    </submittedName>
</protein>
<keyword evidence="3 6" id="KW-0238">DNA-binding</keyword>
<name>A0A9W4E242_9ACTN</name>
<dbReference type="InterPro" id="IPR039420">
    <property type="entry name" value="WalR-like"/>
</dbReference>
<dbReference type="AlphaFoldDB" id="A0A9W4E242"/>
<dbReference type="Pfam" id="PF00486">
    <property type="entry name" value="Trans_reg_C"/>
    <property type="match status" value="1"/>
</dbReference>
<dbReference type="InterPro" id="IPR036388">
    <property type="entry name" value="WH-like_DNA-bd_sf"/>
</dbReference>
<dbReference type="PANTHER" id="PTHR48111">
    <property type="entry name" value="REGULATOR OF RPOS"/>
    <property type="match status" value="1"/>
</dbReference>
<dbReference type="PROSITE" id="PS50110">
    <property type="entry name" value="RESPONSE_REGULATORY"/>
    <property type="match status" value="1"/>
</dbReference>
<dbReference type="Gene3D" id="6.10.250.690">
    <property type="match status" value="1"/>
</dbReference>
<evidence type="ECO:0000256" key="2">
    <source>
        <dbReference type="ARBA" id="ARBA00023015"/>
    </source>
</evidence>
<evidence type="ECO:0000256" key="1">
    <source>
        <dbReference type="ARBA" id="ARBA00022553"/>
    </source>
</evidence>
<dbReference type="CDD" id="cd00383">
    <property type="entry name" value="trans_reg_C"/>
    <property type="match status" value="1"/>
</dbReference>
<dbReference type="GO" id="GO:0000976">
    <property type="term" value="F:transcription cis-regulatory region binding"/>
    <property type="evidence" value="ECO:0007669"/>
    <property type="project" value="TreeGrafter"/>
</dbReference>
<dbReference type="InterPro" id="IPR011006">
    <property type="entry name" value="CheY-like_superfamily"/>
</dbReference>
<keyword evidence="10" id="KW-1185">Reference proteome</keyword>
<evidence type="ECO:0000259" key="7">
    <source>
        <dbReference type="PROSITE" id="PS50110"/>
    </source>
</evidence>
<dbReference type="SUPFAM" id="SSF46894">
    <property type="entry name" value="C-terminal effector domain of the bipartite response regulators"/>
    <property type="match status" value="1"/>
</dbReference>
<dbReference type="PANTHER" id="PTHR48111:SF4">
    <property type="entry name" value="DNA-BINDING DUAL TRANSCRIPTIONAL REGULATOR OMPR"/>
    <property type="match status" value="1"/>
</dbReference>
<dbReference type="Pfam" id="PF00072">
    <property type="entry name" value="Response_reg"/>
    <property type="match status" value="1"/>
</dbReference>
<evidence type="ECO:0000256" key="6">
    <source>
        <dbReference type="PROSITE-ProRule" id="PRU01091"/>
    </source>
</evidence>
<reference evidence="9" key="1">
    <citation type="submission" date="2021-06" db="EMBL/GenBank/DDBJ databases">
        <authorList>
            <person name="Arsene-Ploetze F."/>
        </authorList>
    </citation>
    <scope>NUCLEOTIDE SEQUENCE</scope>
    <source>
        <strain evidence="9">SBRY1</strain>
    </source>
</reference>
<dbReference type="GO" id="GO:0005829">
    <property type="term" value="C:cytosol"/>
    <property type="evidence" value="ECO:0007669"/>
    <property type="project" value="TreeGrafter"/>
</dbReference>
<evidence type="ECO:0000313" key="10">
    <source>
        <dbReference type="Proteomes" id="UP001153328"/>
    </source>
</evidence>
<dbReference type="Gene3D" id="3.40.50.2300">
    <property type="match status" value="1"/>
</dbReference>
<evidence type="ECO:0000256" key="3">
    <source>
        <dbReference type="ARBA" id="ARBA00023125"/>
    </source>
</evidence>
<evidence type="ECO:0000256" key="4">
    <source>
        <dbReference type="ARBA" id="ARBA00023163"/>
    </source>
</evidence>
<dbReference type="GO" id="GO:0032993">
    <property type="term" value="C:protein-DNA complex"/>
    <property type="evidence" value="ECO:0007669"/>
    <property type="project" value="TreeGrafter"/>
</dbReference>
<evidence type="ECO:0000256" key="5">
    <source>
        <dbReference type="PROSITE-ProRule" id="PRU00169"/>
    </source>
</evidence>
<dbReference type="PROSITE" id="PS51755">
    <property type="entry name" value="OMPR_PHOB"/>
    <property type="match status" value="1"/>
</dbReference>